<gene>
    <name evidence="1" type="ORF">HJG44_10145</name>
</gene>
<accession>A0A849I8K4</accession>
<evidence type="ECO:0008006" key="3">
    <source>
        <dbReference type="Google" id="ProtNLM"/>
    </source>
</evidence>
<name>A0A849I8K4_9HYPH</name>
<sequence length="101" mass="12014">MHLIQILLPLFDNEGRRFGPEPYRAIRDELSDRFGGLTAFSRAPAEGLWREGGESHRDDIVVYEVMAERLDEAWWRDYRVRLERLFRQEAIVVRAQTIRLL</sequence>
<proteinExistence type="predicted"/>
<evidence type="ECO:0000313" key="2">
    <source>
        <dbReference type="Proteomes" id="UP000564885"/>
    </source>
</evidence>
<evidence type="ECO:0000313" key="1">
    <source>
        <dbReference type="EMBL" id="NNM72739.1"/>
    </source>
</evidence>
<keyword evidence="2" id="KW-1185">Reference proteome</keyword>
<dbReference type="AlphaFoldDB" id="A0A849I8K4"/>
<dbReference type="RefSeq" id="WP_171218275.1">
    <property type="nucleotide sequence ID" value="NZ_JABEPP010000003.1"/>
</dbReference>
<comment type="caution">
    <text evidence="1">The sequence shown here is derived from an EMBL/GenBank/DDBJ whole genome shotgun (WGS) entry which is preliminary data.</text>
</comment>
<dbReference type="EMBL" id="JABEPP010000003">
    <property type="protein sequence ID" value="NNM72739.1"/>
    <property type="molecule type" value="Genomic_DNA"/>
</dbReference>
<dbReference type="Proteomes" id="UP000564885">
    <property type="component" value="Unassembled WGS sequence"/>
</dbReference>
<protein>
    <recommendedName>
        <fullName evidence="3">DUF1330 domain-containing protein</fullName>
    </recommendedName>
</protein>
<reference evidence="1 2" key="1">
    <citation type="submission" date="2020-04" db="EMBL/GenBank/DDBJ databases">
        <title>Enterovirga sp. isolate from soil.</title>
        <authorList>
            <person name="Chea S."/>
            <person name="Kim D.-U."/>
        </authorList>
    </citation>
    <scope>NUCLEOTIDE SEQUENCE [LARGE SCALE GENOMIC DNA]</scope>
    <source>
        <strain evidence="1 2">DB1703</strain>
    </source>
</reference>
<organism evidence="1 2">
    <name type="scientific">Enterovirga aerilata</name>
    <dbReference type="NCBI Taxonomy" id="2730920"/>
    <lineage>
        <taxon>Bacteria</taxon>
        <taxon>Pseudomonadati</taxon>
        <taxon>Pseudomonadota</taxon>
        <taxon>Alphaproteobacteria</taxon>
        <taxon>Hyphomicrobiales</taxon>
        <taxon>Methylobacteriaceae</taxon>
        <taxon>Enterovirga</taxon>
    </lineage>
</organism>